<dbReference type="AlphaFoldDB" id="A0A814Y3V6"/>
<protein>
    <recommendedName>
        <fullName evidence="6">RING-type domain-containing protein</fullName>
    </recommendedName>
</protein>
<feature type="transmembrane region" description="Helical" evidence="5">
    <location>
        <begin position="272"/>
        <end position="297"/>
    </location>
</feature>
<dbReference type="InterPro" id="IPR001841">
    <property type="entry name" value="Znf_RING"/>
</dbReference>
<evidence type="ECO:0000256" key="1">
    <source>
        <dbReference type="ARBA" id="ARBA00022723"/>
    </source>
</evidence>
<dbReference type="Proteomes" id="UP000663828">
    <property type="component" value="Unassembled WGS sequence"/>
</dbReference>
<dbReference type="Gene3D" id="3.30.40.10">
    <property type="entry name" value="Zinc/RING finger domain, C3HC4 (zinc finger)"/>
    <property type="match status" value="1"/>
</dbReference>
<reference evidence="7" key="1">
    <citation type="submission" date="2021-02" db="EMBL/GenBank/DDBJ databases">
        <authorList>
            <person name="Nowell W R."/>
        </authorList>
    </citation>
    <scope>NUCLEOTIDE SEQUENCE</scope>
</reference>
<evidence type="ECO:0000256" key="3">
    <source>
        <dbReference type="ARBA" id="ARBA00022833"/>
    </source>
</evidence>
<evidence type="ECO:0000313" key="8">
    <source>
        <dbReference type="Proteomes" id="UP000663828"/>
    </source>
</evidence>
<evidence type="ECO:0000313" key="7">
    <source>
        <dbReference type="EMBL" id="CAF1223940.1"/>
    </source>
</evidence>
<feature type="transmembrane region" description="Helical" evidence="5">
    <location>
        <begin position="57"/>
        <end position="79"/>
    </location>
</feature>
<keyword evidence="5" id="KW-0812">Transmembrane</keyword>
<dbReference type="SUPFAM" id="SSF57850">
    <property type="entry name" value="RING/U-box"/>
    <property type="match status" value="1"/>
</dbReference>
<dbReference type="PROSITE" id="PS50089">
    <property type="entry name" value="ZF_RING_2"/>
    <property type="match status" value="1"/>
</dbReference>
<sequence length="606" mass="72603">MIGSAHDIIQTTFNLHSKTNRRLYSGDKYPLTYLLDYQSIYKYYYSKQPTYVKNFKLLFTLLAIFVLIGTIAFQVHIYAYNSFFGPFHLDLNGFIQHVKDYDNGQSWFKRIEYIQVELGQNNIQNPSNTYETLRRYSDPFTRKRHVATYKKTKTPAIYIKLPTRVQSRFHERLPFDFSLYSVRTLQCIVRNLPKDPESVHQTWIEKSEYVKYINEEYSKNSVQFNTLVISKCGIVIGYLYRPQYERAFYPTREHSFSSKDIAFDMTRQYFSFYSLVIVTFIFLCLFLMPLFYSILYVNNIIRRTLLRRYGLFSLPLALSQGIVDELWLLNIDKPVHEQLLQLDEMIQDTKHKFHNQLFIIENQLGELFVVLLKVHLQKMVFLEDYASPFIICPVTNINKIVEETGICYGIDLSWIPWTPIMTYEHNYSNWLHLTLMEISDCYKKQYQYRLEHEHEVMSLLYSNFSNFQRQRKPKTEQEVKFEKYVHEEENDQRLKCERQSFYERVMNPTISASPQFIANFRMKEKQLVDTTMENEGNECIICLEPFKQGDSYEEWPCPSPIPHIFHYDCMLDYLRSKHTCPICRHPVEASLFRDDGVLQFLRRFRT</sequence>
<feature type="domain" description="RING-type" evidence="6">
    <location>
        <begin position="539"/>
        <end position="584"/>
    </location>
</feature>
<accession>A0A814Y3V6</accession>
<name>A0A814Y3V6_ADIRI</name>
<evidence type="ECO:0000259" key="6">
    <source>
        <dbReference type="PROSITE" id="PS50089"/>
    </source>
</evidence>
<dbReference type="PANTHER" id="PTHR14155">
    <property type="entry name" value="RING FINGER DOMAIN-CONTAINING"/>
    <property type="match status" value="1"/>
</dbReference>
<keyword evidence="3" id="KW-0862">Zinc</keyword>
<dbReference type="PANTHER" id="PTHR14155:SF627">
    <property type="entry name" value="OS06G0192800 PROTEIN"/>
    <property type="match status" value="1"/>
</dbReference>
<evidence type="ECO:0000256" key="4">
    <source>
        <dbReference type="PROSITE-ProRule" id="PRU00175"/>
    </source>
</evidence>
<keyword evidence="5" id="KW-1133">Transmembrane helix</keyword>
<dbReference type="InterPro" id="IPR013083">
    <property type="entry name" value="Znf_RING/FYVE/PHD"/>
</dbReference>
<proteinExistence type="predicted"/>
<organism evidence="7 8">
    <name type="scientific">Adineta ricciae</name>
    <name type="common">Rotifer</name>
    <dbReference type="NCBI Taxonomy" id="249248"/>
    <lineage>
        <taxon>Eukaryota</taxon>
        <taxon>Metazoa</taxon>
        <taxon>Spiralia</taxon>
        <taxon>Gnathifera</taxon>
        <taxon>Rotifera</taxon>
        <taxon>Eurotatoria</taxon>
        <taxon>Bdelloidea</taxon>
        <taxon>Adinetida</taxon>
        <taxon>Adinetidae</taxon>
        <taxon>Adineta</taxon>
    </lineage>
</organism>
<keyword evidence="8" id="KW-1185">Reference proteome</keyword>
<comment type="caution">
    <text evidence="7">The sequence shown here is derived from an EMBL/GenBank/DDBJ whole genome shotgun (WGS) entry which is preliminary data.</text>
</comment>
<keyword evidence="5" id="KW-0472">Membrane</keyword>
<keyword evidence="2 4" id="KW-0863">Zinc-finger</keyword>
<evidence type="ECO:0000256" key="5">
    <source>
        <dbReference type="SAM" id="Phobius"/>
    </source>
</evidence>
<evidence type="ECO:0000256" key="2">
    <source>
        <dbReference type="ARBA" id="ARBA00022771"/>
    </source>
</evidence>
<dbReference type="InterPro" id="IPR053238">
    <property type="entry name" value="RING-H2_zinc_finger"/>
</dbReference>
<keyword evidence="1" id="KW-0479">Metal-binding</keyword>
<dbReference type="Pfam" id="PF13639">
    <property type="entry name" value="zf-RING_2"/>
    <property type="match status" value="1"/>
</dbReference>
<gene>
    <name evidence="7" type="ORF">XAT740_LOCUS24860</name>
</gene>
<dbReference type="EMBL" id="CAJNOR010001945">
    <property type="protein sequence ID" value="CAF1223940.1"/>
    <property type="molecule type" value="Genomic_DNA"/>
</dbReference>
<dbReference type="GO" id="GO:0008270">
    <property type="term" value="F:zinc ion binding"/>
    <property type="evidence" value="ECO:0007669"/>
    <property type="project" value="UniProtKB-KW"/>
</dbReference>